<evidence type="ECO:0000256" key="7">
    <source>
        <dbReference type="ARBA" id="ARBA00023128"/>
    </source>
</evidence>
<dbReference type="RefSeq" id="XP_052943423.1">
    <property type="nucleotide sequence ID" value="XM_053088973.1"/>
</dbReference>
<accession>A0AA38LUB6</accession>
<dbReference type="InterPro" id="IPR002067">
    <property type="entry name" value="MCP"/>
</dbReference>
<comment type="similarity">
    <text evidence="2 10">Belongs to the mitochondrial carrier (TC 2.A.29) family.</text>
</comment>
<dbReference type="PRINTS" id="PR00784">
    <property type="entry name" value="MTUNCOUPLING"/>
</dbReference>
<evidence type="ECO:0000256" key="4">
    <source>
        <dbReference type="ARBA" id="ARBA00022692"/>
    </source>
</evidence>
<evidence type="ECO:0000256" key="6">
    <source>
        <dbReference type="ARBA" id="ARBA00022989"/>
    </source>
</evidence>
<keyword evidence="6" id="KW-1133">Transmembrane helix</keyword>
<feature type="repeat" description="Solcar" evidence="9">
    <location>
        <begin position="92"/>
        <end position="183"/>
    </location>
</feature>
<evidence type="ECO:0000256" key="1">
    <source>
        <dbReference type="ARBA" id="ARBA00004225"/>
    </source>
</evidence>
<feature type="repeat" description="Solcar" evidence="9">
    <location>
        <begin position="6"/>
        <end position="84"/>
    </location>
</feature>
<keyword evidence="12" id="KW-1185">Reference proteome</keyword>
<reference evidence="11" key="1">
    <citation type="journal article" date="2022" name="G3 (Bethesda)">
        <title>High quality genome of the basidiomycete yeast Dioszegia hungarica PDD-24b-2 isolated from cloud water.</title>
        <authorList>
            <person name="Jarrige D."/>
            <person name="Haridas S."/>
            <person name="Bleykasten-Grosshans C."/>
            <person name="Joly M."/>
            <person name="Nadalig T."/>
            <person name="Sancelme M."/>
            <person name="Vuilleumier S."/>
            <person name="Grigoriev I.V."/>
            <person name="Amato P."/>
            <person name="Bringel F."/>
        </authorList>
    </citation>
    <scope>NUCLEOTIDE SEQUENCE</scope>
    <source>
        <strain evidence="11">PDD-24b-2</strain>
    </source>
</reference>
<comment type="subcellular location">
    <subcellularLocation>
        <location evidence="1">Mitochondrion membrane</location>
        <topology evidence="1">Multi-pass membrane protein</topology>
    </subcellularLocation>
</comment>
<evidence type="ECO:0000256" key="3">
    <source>
        <dbReference type="ARBA" id="ARBA00022448"/>
    </source>
</evidence>
<comment type="caution">
    <text evidence="11">The sequence shown here is derived from an EMBL/GenBank/DDBJ whole genome shotgun (WGS) entry which is preliminary data.</text>
</comment>
<dbReference type="PANTHER" id="PTHR45618">
    <property type="entry name" value="MITOCHONDRIAL DICARBOXYLATE CARRIER-RELATED"/>
    <property type="match status" value="1"/>
</dbReference>
<dbReference type="AlphaFoldDB" id="A0AA38LUB6"/>
<dbReference type="InterPro" id="IPR018108">
    <property type="entry name" value="MCP_transmembrane"/>
</dbReference>
<dbReference type="GO" id="GO:0055085">
    <property type="term" value="P:transmembrane transport"/>
    <property type="evidence" value="ECO:0007669"/>
    <property type="project" value="InterPro"/>
</dbReference>
<dbReference type="SUPFAM" id="SSF103506">
    <property type="entry name" value="Mitochondrial carrier"/>
    <property type="match status" value="1"/>
</dbReference>
<dbReference type="Gene3D" id="1.50.40.10">
    <property type="entry name" value="Mitochondrial carrier domain"/>
    <property type="match status" value="1"/>
</dbReference>
<protein>
    <submittedName>
        <fullName evidence="11">Mitochondrial carrier domain-containing protein</fullName>
    </submittedName>
</protein>
<dbReference type="Pfam" id="PF00153">
    <property type="entry name" value="Mito_carr"/>
    <property type="match status" value="3"/>
</dbReference>
<evidence type="ECO:0000256" key="10">
    <source>
        <dbReference type="RuleBase" id="RU000488"/>
    </source>
</evidence>
<dbReference type="Proteomes" id="UP001164286">
    <property type="component" value="Unassembled WGS sequence"/>
</dbReference>
<evidence type="ECO:0000313" key="11">
    <source>
        <dbReference type="EMBL" id="KAI9633646.1"/>
    </source>
</evidence>
<organism evidence="11 12">
    <name type="scientific">Dioszegia hungarica</name>
    <dbReference type="NCBI Taxonomy" id="4972"/>
    <lineage>
        <taxon>Eukaryota</taxon>
        <taxon>Fungi</taxon>
        <taxon>Dikarya</taxon>
        <taxon>Basidiomycota</taxon>
        <taxon>Agaricomycotina</taxon>
        <taxon>Tremellomycetes</taxon>
        <taxon>Tremellales</taxon>
        <taxon>Bulleribasidiaceae</taxon>
        <taxon>Dioszegia</taxon>
    </lineage>
</organism>
<dbReference type="GeneID" id="77728178"/>
<keyword evidence="4 9" id="KW-0812">Transmembrane</keyword>
<keyword evidence="5" id="KW-0677">Repeat</keyword>
<evidence type="ECO:0000313" key="12">
    <source>
        <dbReference type="Proteomes" id="UP001164286"/>
    </source>
</evidence>
<dbReference type="PROSITE" id="PS50920">
    <property type="entry name" value="SOLCAR"/>
    <property type="match status" value="3"/>
</dbReference>
<dbReference type="EMBL" id="JAKWFO010000008">
    <property type="protein sequence ID" value="KAI9633646.1"/>
    <property type="molecule type" value="Genomic_DNA"/>
</dbReference>
<keyword evidence="8 9" id="KW-0472">Membrane</keyword>
<keyword evidence="3 10" id="KW-0813">Transport</keyword>
<sequence length="288" mass="31105">MKKKPYPLWLGGIAASVAGLCTHPLDLTKVRMQVAGDKGLLLSMRKTVANEGILGLWGGGTGTLLRQMTYSMMRFAIYDTVKAKIHTDSSPMPVWKLVAAGSVAGSVSAGICNPGEIIMVRMQGDKAKPVEKRYGYRNSIQGLYRMAREEGLATWYKGVGPNVVRGLTMNVFQIGGYDVFKAEIIKNNLLADGPVCHFMASFAAATAAATACAPADVMKSLVMSSQGAGPGVFTLIKDAYANHGVKFFFRGWTPAWIRLQPTTIITFLVLEQLKGGVDRYRKTGGTLM</sequence>
<dbReference type="GO" id="GO:0031966">
    <property type="term" value="C:mitochondrial membrane"/>
    <property type="evidence" value="ECO:0007669"/>
    <property type="project" value="UniProtKB-SubCell"/>
</dbReference>
<evidence type="ECO:0000256" key="5">
    <source>
        <dbReference type="ARBA" id="ARBA00022737"/>
    </source>
</evidence>
<dbReference type="InterPro" id="IPR050391">
    <property type="entry name" value="Mito_Metabolite_Transporter"/>
</dbReference>
<evidence type="ECO:0000256" key="9">
    <source>
        <dbReference type="PROSITE-ProRule" id="PRU00282"/>
    </source>
</evidence>
<dbReference type="InterPro" id="IPR023395">
    <property type="entry name" value="MCP_dom_sf"/>
</dbReference>
<keyword evidence="7" id="KW-0496">Mitochondrion</keyword>
<evidence type="ECO:0000256" key="8">
    <source>
        <dbReference type="ARBA" id="ARBA00023136"/>
    </source>
</evidence>
<gene>
    <name evidence="11" type="ORF">MKK02DRAFT_34569</name>
</gene>
<proteinExistence type="inferred from homology"/>
<feature type="repeat" description="Solcar" evidence="9">
    <location>
        <begin position="192"/>
        <end position="276"/>
    </location>
</feature>
<name>A0AA38LUB6_9TREE</name>
<evidence type="ECO:0000256" key="2">
    <source>
        <dbReference type="ARBA" id="ARBA00006375"/>
    </source>
</evidence>